<name>A0AC34F0E3_9BILA</name>
<dbReference type="Proteomes" id="UP000887579">
    <property type="component" value="Unplaced"/>
</dbReference>
<protein>
    <submittedName>
        <fullName evidence="2">Protein kinase domain-containing protein</fullName>
    </submittedName>
</protein>
<proteinExistence type="predicted"/>
<evidence type="ECO:0000313" key="1">
    <source>
        <dbReference type="Proteomes" id="UP000887579"/>
    </source>
</evidence>
<evidence type="ECO:0000313" key="2">
    <source>
        <dbReference type="WBParaSite" id="ES5_v2.g10459.t1"/>
    </source>
</evidence>
<dbReference type="WBParaSite" id="ES5_v2.g10459.t1">
    <property type="protein sequence ID" value="ES5_v2.g10459.t1"/>
    <property type="gene ID" value="ES5_v2.g10459"/>
</dbReference>
<organism evidence="1 2">
    <name type="scientific">Panagrolaimus sp. ES5</name>
    <dbReference type="NCBI Taxonomy" id="591445"/>
    <lineage>
        <taxon>Eukaryota</taxon>
        <taxon>Metazoa</taxon>
        <taxon>Ecdysozoa</taxon>
        <taxon>Nematoda</taxon>
        <taxon>Chromadorea</taxon>
        <taxon>Rhabditida</taxon>
        <taxon>Tylenchina</taxon>
        <taxon>Panagrolaimomorpha</taxon>
        <taxon>Panagrolaimoidea</taxon>
        <taxon>Panagrolaimidae</taxon>
        <taxon>Panagrolaimus</taxon>
    </lineage>
</organism>
<accession>A0AC34F0E3</accession>
<sequence length="168" mass="19094">MGEVIKTLERKNCKIDEIAFNIAKWNELKNHYGTTRTIDPSQPLIGGTFHNFTVLAELGSGNSIAYAAKLEGLLVALKWSNRERIDLESEFVISTDCWRKEKLLQIFQFVQCNGYQFLTGKSLYDFLLSSDETMKDICHYMSKALEPLEVLHGLGLLHGDVKVSPTFF</sequence>
<reference evidence="2" key="1">
    <citation type="submission" date="2022-11" db="UniProtKB">
        <authorList>
            <consortium name="WormBaseParasite"/>
        </authorList>
    </citation>
    <scope>IDENTIFICATION</scope>
</reference>